<comment type="subcellular location">
    <subcellularLocation>
        <location evidence="1 3">Cytoplasm</location>
    </subcellularLocation>
</comment>
<dbReference type="PIRSF" id="PIRSF002599">
    <property type="entry name" value="Cold_shock_A"/>
    <property type="match status" value="1"/>
</dbReference>
<dbReference type="InterPro" id="IPR012156">
    <property type="entry name" value="Cold_shock_CspA"/>
</dbReference>
<dbReference type="InterPro" id="IPR050181">
    <property type="entry name" value="Cold_shock_domain"/>
</dbReference>
<reference evidence="6" key="1">
    <citation type="submission" date="2017-05" db="EMBL/GenBank/DDBJ databases">
        <authorList>
            <person name="Kirkegaard R."/>
            <person name="Mcilroy J S."/>
        </authorList>
    </citation>
    <scope>NUCLEOTIDE SEQUENCE [LARGE SCALE GENOMIC DNA]</scope>
</reference>
<organism evidence="5 6">
    <name type="scientific">Candidatus Brevifilum fermentans</name>
    <dbReference type="NCBI Taxonomy" id="1986204"/>
    <lineage>
        <taxon>Bacteria</taxon>
        <taxon>Bacillati</taxon>
        <taxon>Chloroflexota</taxon>
        <taxon>Anaerolineae</taxon>
        <taxon>Anaerolineales</taxon>
        <taxon>Anaerolineaceae</taxon>
        <taxon>Candidatus Brevifilum</taxon>
    </lineage>
</organism>
<evidence type="ECO:0000256" key="1">
    <source>
        <dbReference type="ARBA" id="ARBA00004496"/>
    </source>
</evidence>
<keyword evidence="2" id="KW-0963">Cytoplasm</keyword>
<dbReference type="SUPFAM" id="SSF50249">
    <property type="entry name" value="Nucleic acid-binding proteins"/>
    <property type="match status" value="1"/>
</dbReference>
<dbReference type="EMBL" id="LT859958">
    <property type="protein sequence ID" value="SMX54695.1"/>
    <property type="molecule type" value="Genomic_DNA"/>
</dbReference>
<dbReference type="Pfam" id="PF00313">
    <property type="entry name" value="CSD"/>
    <property type="match status" value="1"/>
</dbReference>
<dbReference type="FunFam" id="2.40.50.140:FF:000006">
    <property type="entry name" value="Cold shock protein CspC"/>
    <property type="match status" value="1"/>
</dbReference>
<dbReference type="KEGG" id="abat:CFX1CAM_1630"/>
<sequence length="71" mass="8130">MAERELGVVKWFSDQKNFGFIAPDNAEKDVFVHYSQIKVEGYKTLRQGQRVEFEIVEGDKGPMAQNVVPID</sequence>
<proteinExistence type="predicted"/>
<dbReference type="Gene3D" id="6.20.370.130">
    <property type="match status" value="1"/>
</dbReference>
<dbReference type="PRINTS" id="PR00050">
    <property type="entry name" value="COLDSHOCK"/>
</dbReference>
<dbReference type="InterPro" id="IPR002059">
    <property type="entry name" value="CSP_DNA-bd"/>
</dbReference>
<dbReference type="InterPro" id="IPR011129">
    <property type="entry name" value="CSD"/>
</dbReference>
<dbReference type="GO" id="GO:0003677">
    <property type="term" value="F:DNA binding"/>
    <property type="evidence" value="ECO:0007669"/>
    <property type="project" value="UniProtKB-KW"/>
</dbReference>
<dbReference type="RefSeq" id="WP_087862522.1">
    <property type="nucleotide sequence ID" value="NZ_LT859958.1"/>
</dbReference>
<dbReference type="PROSITE" id="PS51857">
    <property type="entry name" value="CSD_2"/>
    <property type="match status" value="1"/>
</dbReference>
<evidence type="ECO:0000256" key="3">
    <source>
        <dbReference type="RuleBase" id="RU000408"/>
    </source>
</evidence>
<dbReference type="OrthoDB" id="9810590at2"/>
<dbReference type="InterPro" id="IPR019844">
    <property type="entry name" value="CSD_CS"/>
</dbReference>
<dbReference type="Proteomes" id="UP000195514">
    <property type="component" value="Chromosome I"/>
</dbReference>
<keyword evidence="6" id="KW-1185">Reference proteome</keyword>
<dbReference type="AlphaFoldDB" id="A0A1Y6K4R6"/>
<evidence type="ECO:0000313" key="6">
    <source>
        <dbReference type="Proteomes" id="UP000195514"/>
    </source>
</evidence>
<dbReference type="GO" id="GO:0005737">
    <property type="term" value="C:cytoplasm"/>
    <property type="evidence" value="ECO:0007669"/>
    <property type="project" value="UniProtKB-SubCell"/>
</dbReference>
<dbReference type="PANTHER" id="PTHR11544">
    <property type="entry name" value="COLD SHOCK DOMAIN CONTAINING PROTEINS"/>
    <property type="match status" value="1"/>
</dbReference>
<name>A0A1Y6K4R6_9CHLR</name>
<accession>A0A1Y6K4R6</accession>
<keyword evidence="5" id="KW-0238">DNA-binding</keyword>
<dbReference type="InterPro" id="IPR012340">
    <property type="entry name" value="NA-bd_OB-fold"/>
</dbReference>
<dbReference type="PROSITE" id="PS00352">
    <property type="entry name" value="CSD_1"/>
    <property type="match status" value="1"/>
</dbReference>
<evidence type="ECO:0000259" key="4">
    <source>
        <dbReference type="PROSITE" id="PS51857"/>
    </source>
</evidence>
<dbReference type="Gene3D" id="2.40.50.140">
    <property type="entry name" value="Nucleic acid-binding proteins"/>
    <property type="match status" value="1"/>
</dbReference>
<gene>
    <name evidence="5" type="primary">cspE</name>
    <name evidence="5" type="ORF">CFX1CAM_1630</name>
</gene>
<evidence type="ECO:0000313" key="5">
    <source>
        <dbReference type="EMBL" id="SMX54695.1"/>
    </source>
</evidence>
<evidence type="ECO:0000256" key="2">
    <source>
        <dbReference type="ARBA" id="ARBA00022490"/>
    </source>
</evidence>
<feature type="domain" description="CSD" evidence="4">
    <location>
        <begin position="4"/>
        <end position="69"/>
    </location>
</feature>
<protein>
    <submittedName>
        <fullName evidence="5">DNA-binding transcriptional repressor</fullName>
    </submittedName>
</protein>
<dbReference type="SMART" id="SM00357">
    <property type="entry name" value="CSP"/>
    <property type="match status" value="1"/>
</dbReference>
<dbReference type="CDD" id="cd04458">
    <property type="entry name" value="CSP_CDS"/>
    <property type="match status" value="1"/>
</dbReference>